<keyword evidence="1" id="KW-0175">Coiled coil</keyword>
<dbReference type="EMBL" id="JAEPRE010000184">
    <property type="protein sequence ID" value="KAG2230769.1"/>
    <property type="molecule type" value="Genomic_DNA"/>
</dbReference>
<dbReference type="Proteomes" id="UP000613177">
    <property type="component" value="Unassembled WGS sequence"/>
</dbReference>
<proteinExistence type="predicted"/>
<gene>
    <name evidence="2" type="ORF">INT48_001671</name>
</gene>
<name>A0A8H7VXH0_9FUNG</name>
<dbReference type="AlphaFoldDB" id="A0A8H7VXH0"/>
<protein>
    <submittedName>
        <fullName evidence="2">Uncharacterized protein</fullName>
    </submittedName>
</protein>
<feature type="coiled-coil region" evidence="1">
    <location>
        <begin position="363"/>
        <end position="397"/>
    </location>
</feature>
<evidence type="ECO:0000313" key="3">
    <source>
        <dbReference type="Proteomes" id="UP000613177"/>
    </source>
</evidence>
<evidence type="ECO:0000313" key="2">
    <source>
        <dbReference type="EMBL" id="KAG2230769.1"/>
    </source>
</evidence>
<reference evidence="2" key="1">
    <citation type="submission" date="2021-01" db="EMBL/GenBank/DDBJ databases">
        <title>Metabolic potential, ecology and presence of endohyphal bacteria is reflected in genomic diversity of Mucoromycotina.</title>
        <authorList>
            <person name="Muszewska A."/>
            <person name="Okrasinska A."/>
            <person name="Steczkiewicz K."/>
            <person name="Drgas O."/>
            <person name="Orlowska M."/>
            <person name="Perlinska-Lenart U."/>
            <person name="Aleksandrzak-Piekarczyk T."/>
            <person name="Szatraj K."/>
            <person name="Zielenkiewicz U."/>
            <person name="Pilsyk S."/>
            <person name="Malc E."/>
            <person name="Mieczkowski P."/>
            <person name="Kruszewska J.S."/>
            <person name="Biernat P."/>
            <person name="Pawlowska J."/>
        </authorList>
    </citation>
    <scope>NUCLEOTIDE SEQUENCE</scope>
    <source>
        <strain evidence="2">WA0000018081</strain>
    </source>
</reference>
<sequence>MELTHSYFFGASGSKQTTLNGHPAQQAFFNSLTLNGQESHQYKNTGLSSAEMSRPKEQFITNLNKMWESNTTSHILVARTNSASPTTRNQTRNIVHKEYYNIDRYRKKKTNFGDKWDNKIKDSLVKINNVKSRYNEAKLKVRNVVINLEETCEKDESDEIDSEYNEGNDTKFISRRRITVLKSIIKRILYNNEAQYIFEEYLQEECQDITPKENNRFIMSYQLPLCIVCNDILRYTSHTKYKSKLCPVVPSSQLAPLHLSASSLFQILSSSPKPPIIFGYDNYMLESEEVAIRNKAPVFHSIFDMKYITDICKSYNLEFAQYITLFPGLKTARILGTKLIPIQSNPNDQKNVKKGISRHPMELEESQKTKELLREEIKILEIEVKKQSEDIRRHLKEDKIEYFSDEVKRLKLTWGQNASIAEKKKLHDSINNTKIKRDSSFIDIEQQRSQLKTKKQELHFKRLALRIDNKQHNIMSTDEGID</sequence>
<comment type="caution">
    <text evidence="2">The sequence shown here is derived from an EMBL/GenBank/DDBJ whole genome shotgun (WGS) entry which is preliminary data.</text>
</comment>
<evidence type="ECO:0000256" key="1">
    <source>
        <dbReference type="SAM" id="Coils"/>
    </source>
</evidence>
<keyword evidence="3" id="KW-1185">Reference proteome</keyword>
<organism evidence="2 3">
    <name type="scientific">Thamnidium elegans</name>
    <dbReference type="NCBI Taxonomy" id="101142"/>
    <lineage>
        <taxon>Eukaryota</taxon>
        <taxon>Fungi</taxon>
        <taxon>Fungi incertae sedis</taxon>
        <taxon>Mucoromycota</taxon>
        <taxon>Mucoromycotina</taxon>
        <taxon>Mucoromycetes</taxon>
        <taxon>Mucorales</taxon>
        <taxon>Mucorineae</taxon>
        <taxon>Mucoraceae</taxon>
        <taxon>Thamnidium</taxon>
    </lineage>
</organism>
<accession>A0A8H7VXH0</accession>